<dbReference type="InterPro" id="IPR036866">
    <property type="entry name" value="RibonucZ/Hydroxyglut_hydro"/>
</dbReference>
<dbReference type="STRING" id="37360.A0A0G4IME4"/>
<dbReference type="PANTHER" id="PTHR23131:SF0">
    <property type="entry name" value="ENDORIBONUCLEASE LACTB2"/>
    <property type="match status" value="1"/>
</dbReference>
<dbReference type="Proteomes" id="UP000039324">
    <property type="component" value="Unassembled WGS sequence"/>
</dbReference>
<dbReference type="InterPro" id="IPR036388">
    <property type="entry name" value="WH-like_DNA-bd_sf"/>
</dbReference>
<evidence type="ECO:0000256" key="4">
    <source>
        <dbReference type="ARBA" id="ARBA00022833"/>
    </source>
</evidence>
<organism evidence="6 8">
    <name type="scientific">Plasmodiophora brassicae</name>
    <name type="common">Clubroot disease agent</name>
    <dbReference type="NCBI Taxonomy" id="37360"/>
    <lineage>
        <taxon>Eukaryota</taxon>
        <taxon>Sar</taxon>
        <taxon>Rhizaria</taxon>
        <taxon>Endomyxa</taxon>
        <taxon>Phytomyxea</taxon>
        <taxon>Plasmodiophorida</taxon>
        <taxon>Plasmodiophoridae</taxon>
        <taxon>Plasmodiophora</taxon>
    </lineage>
</organism>
<comment type="similarity">
    <text evidence="1">Belongs to the metallo-beta-lactamase superfamily.</text>
</comment>
<keyword evidence="4" id="KW-0862">Zinc</keyword>
<accession>A0A0G4IME4</accession>
<dbReference type="EMBL" id="CDSF01000057">
    <property type="protein sequence ID" value="CEO96324.1"/>
    <property type="molecule type" value="Genomic_DNA"/>
</dbReference>
<dbReference type="SUPFAM" id="SSF56281">
    <property type="entry name" value="Metallo-hydrolase/oxidoreductase"/>
    <property type="match status" value="1"/>
</dbReference>
<evidence type="ECO:0000313" key="7">
    <source>
        <dbReference type="EMBL" id="SPQ99263.1"/>
    </source>
</evidence>
<feature type="domain" description="Metallo-beta-lactamase" evidence="5">
    <location>
        <begin position="32"/>
        <end position="200"/>
    </location>
</feature>
<evidence type="ECO:0000256" key="1">
    <source>
        <dbReference type="ARBA" id="ARBA00007749"/>
    </source>
</evidence>
<dbReference type="EMBL" id="OVEO01000011">
    <property type="protein sequence ID" value="SPQ99263.1"/>
    <property type="molecule type" value="Genomic_DNA"/>
</dbReference>
<dbReference type="Pfam" id="PF00753">
    <property type="entry name" value="Lactamase_B"/>
    <property type="match status" value="1"/>
</dbReference>
<evidence type="ECO:0000259" key="5">
    <source>
        <dbReference type="SMART" id="SM00849"/>
    </source>
</evidence>
<evidence type="ECO:0000313" key="9">
    <source>
        <dbReference type="Proteomes" id="UP000290189"/>
    </source>
</evidence>
<reference evidence="6 8" key="1">
    <citation type="submission" date="2015-02" db="EMBL/GenBank/DDBJ databases">
        <authorList>
            <person name="Chooi Y.-H."/>
        </authorList>
    </citation>
    <scope>NUCLEOTIDE SEQUENCE [LARGE SCALE GENOMIC DNA]</scope>
    <source>
        <strain evidence="6">E3</strain>
    </source>
</reference>
<keyword evidence="7" id="KW-0496">Mitochondrion</keyword>
<evidence type="ECO:0000256" key="2">
    <source>
        <dbReference type="ARBA" id="ARBA00022723"/>
    </source>
</evidence>
<keyword evidence="3" id="KW-0378">Hydrolase</keyword>
<dbReference type="GO" id="GO:0016787">
    <property type="term" value="F:hydrolase activity"/>
    <property type="evidence" value="ECO:0007669"/>
    <property type="project" value="UniProtKB-KW"/>
</dbReference>
<geneLocation type="mitochondrion" evidence="7"/>
<dbReference type="InterPro" id="IPR050662">
    <property type="entry name" value="Sec-metab_biosynth-thioest"/>
</dbReference>
<evidence type="ECO:0000313" key="8">
    <source>
        <dbReference type="Proteomes" id="UP000039324"/>
    </source>
</evidence>
<reference evidence="7 9" key="2">
    <citation type="submission" date="2018-03" db="EMBL/GenBank/DDBJ databases">
        <authorList>
            <person name="Fogelqvist J."/>
        </authorList>
    </citation>
    <scope>NUCLEOTIDE SEQUENCE [LARGE SCALE GENOMIC DNA]</scope>
</reference>
<evidence type="ECO:0000256" key="3">
    <source>
        <dbReference type="ARBA" id="ARBA00022801"/>
    </source>
</evidence>
<evidence type="ECO:0000313" key="6">
    <source>
        <dbReference type="EMBL" id="CEO96324.1"/>
    </source>
</evidence>
<dbReference type="Gene3D" id="3.60.15.10">
    <property type="entry name" value="Ribonuclease Z/Hydroxyacylglutathione hydrolase-like"/>
    <property type="match status" value="1"/>
</dbReference>
<gene>
    <name evidence="6" type="ORF">PBRA_004995</name>
    <name evidence="7" type="ORF">PLBR_LOCUS6478</name>
</gene>
<dbReference type="Proteomes" id="UP000290189">
    <property type="component" value="Unassembled WGS sequence"/>
</dbReference>
<protein>
    <recommendedName>
        <fullName evidence="5">Metallo-beta-lactamase domain-containing protein</fullName>
    </recommendedName>
</protein>
<dbReference type="CDD" id="cd07722">
    <property type="entry name" value="LACTB2-like_MBL-fold"/>
    <property type="match status" value="1"/>
</dbReference>
<dbReference type="FunFam" id="3.60.15.10:FF:000041">
    <property type="entry name" value="Metallo-beta-lactamase domain protein"/>
    <property type="match status" value="1"/>
</dbReference>
<dbReference type="Gene3D" id="1.10.10.10">
    <property type="entry name" value="Winged helix-like DNA-binding domain superfamily/Winged helix DNA-binding domain"/>
    <property type="match status" value="1"/>
</dbReference>
<dbReference type="InterPro" id="IPR047921">
    <property type="entry name" value="LACTB2-like_MBL-fold"/>
</dbReference>
<keyword evidence="2" id="KW-0479">Metal-binding</keyword>
<sequence length="288" mass="31587">MARRAAALADDVVAEGVVRIVCPNPGPMTLQGTNVYFVGEGPTRIMVDAGQECDGYRDALVGARDRLGIQRVQCVLITHRHHDHVGAVRLVRDVFGNNTPVLKHLADKTEQLPIDDIDRLCDGQVIESTCGRYRLSCIYAPGHTSDHMCFALTPGNILFSGDCILGGDSTAVFDDLTRYMESLMALAAREPAFQVICPGHGSIVHNPRVKIQHYIEHRLARDRQILDSLSGNGALSCDDIQRIIYGDTSGQLQSAARLVLQQHLRRLVHLGNLCENGPDLYSLPTDSQ</sequence>
<dbReference type="InterPro" id="IPR001279">
    <property type="entry name" value="Metallo-B-lactamas"/>
</dbReference>
<dbReference type="PANTHER" id="PTHR23131">
    <property type="entry name" value="ENDORIBONUCLEASE LACTB2"/>
    <property type="match status" value="1"/>
</dbReference>
<dbReference type="SMART" id="SM00849">
    <property type="entry name" value="Lactamase_B"/>
    <property type="match status" value="1"/>
</dbReference>
<dbReference type="GO" id="GO:0046872">
    <property type="term" value="F:metal ion binding"/>
    <property type="evidence" value="ECO:0007669"/>
    <property type="project" value="UniProtKB-KW"/>
</dbReference>
<proteinExistence type="inferred from homology"/>
<dbReference type="AlphaFoldDB" id="A0A0G4IME4"/>
<keyword evidence="8" id="KW-1185">Reference proteome</keyword>
<dbReference type="OMA" id="GDHVMAW"/>
<name>A0A0G4IME4_PLABS</name>
<dbReference type="OrthoDB" id="17458at2759"/>